<evidence type="ECO:0000256" key="2">
    <source>
        <dbReference type="PROSITE-ProRule" id="PRU01091"/>
    </source>
</evidence>
<dbReference type="PROSITE" id="PS51755">
    <property type="entry name" value="OMPR_PHOB"/>
    <property type="match status" value="1"/>
</dbReference>
<dbReference type="EMBL" id="JACHGB010000006">
    <property type="protein sequence ID" value="MBB5272996.1"/>
    <property type="molecule type" value="Genomic_DNA"/>
</dbReference>
<dbReference type="InterPro" id="IPR016032">
    <property type="entry name" value="Sig_transdc_resp-reg_C-effctor"/>
</dbReference>
<dbReference type="AlphaFoldDB" id="A0A7W8M9F4"/>
<organism evidence="5 6">
    <name type="scientific">Quisquiliibacterium transsilvanicum</name>
    <dbReference type="NCBI Taxonomy" id="1549638"/>
    <lineage>
        <taxon>Bacteria</taxon>
        <taxon>Pseudomonadati</taxon>
        <taxon>Pseudomonadota</taxon>
        <taxon>Betaproteobacteria</taxon>
        <taxon>Burkholderiales</taxon>
        <taxon>Burkholderiaceae</taxon>
        <taxon>Quisquiliibacterium</taxon>
    </lineage>
</organism>
<accession>A0A7W8M9F4</accession>
<comment type="caution">
    <text evidence="5">The sequence shown here is derived from an EMBL/GenBank/DDBJ whole genome shotgun (WGS) entry which is preliminary data.</text>
</comment>
<protein>
    <submittedName>
        <fullName evidence="5">Putative ATPase/DNA-binding winged helix-turn-helix (WHTH) protein</fullName>
    </submittedName>
</protein>
<dbReference type="RefSeq" id="WP_183969166.1">
    <property type="nucleotide sequence ID" value="NZ_BAABEW010000007.1"/>
</dbReference>
<dbReference type="SUPFAM" id="SSF52540">
    <property type="entry name" value="P-loop containing nucleoside triphosphate hydrolases"/>
    <property type="match status" value="1"/>
</dbReference>
<dbReference type="SMART" id="SM00862">
    <property type="entry name" value="Trans_reg_C"/>
    <property type="match status" value="1"/>
</dbReference>
<proteinExistence type="predicted"/>
<dbReference type="CDD" id="cd00383">
    <property type="entry name" value="trans_reg_C"/>
    <property type="match status" value="1"/>
</dbReference>
<dbReference type="SUPFAM" id="SSF46894">
    <property type="entry name" value="C-terminal effector domain of the bipartite response regulators"/>
    <property type="match status" value="1"/>
</dbReference>
<evidence type="ECO:0000313" key="5">
    <source>
        <dbReference type="EMBL" id="MBB5272996.1"/>
    </source>
</evidence>
<evidence type="ECO:0000313" key="6">
    <source>
        <dbReference type="Proteomes" id="UP000532440"/>
    </source>
</evidence>
<feature type="domain" description="OmpR/PhoB-type" evidence="4">
    <location>
        <begin position="1"/>
        <end position="93"/>
    </location>
</feature>
<dbReference type="PANTHER" id="PTHR47691:SF3">
    <property type="entry name" value="HTH-TYPE TRANSCRIPTIONAL REGULATOR RV0890C-RELATED"/>
    <property type="match status" value="1"/>
</dbReference>
<feature type="compositionally biased region" description="Low complexity" evidence="3">
    <location>
        <begin position="109"/>
        <end position="120"/>
    </location>
</feature>
<dbReference type="Gene3D" id="3.40.50.300">
    <property type="entry name" value="P-loop containing nucleotide triphosphate hydrolases"/>
    <property type="match status" value="1"/>
</dbReference>
<feature type="region of interest" description="Disordered" evidence="3">
    <location>
        <begin position="100"/>
        <end position="124"/>
    </location>
</feature>
<reference evidence="5 6" key="1">
    <citation type="submission" date="2020-08" db="EMBL/GenBank/DDBJ databases">
        <title>Genomic Encyclopedia of Type Strains, Phase IV (KMG-IV): sequencing the most valuable type-strain genomes for metagenomic binning, comparative biology and taxonomic classification.</title>
        <authorList>
            <person name="Goeker M."/>
        </authorList>
    </citation>
    <scope>NUCLEOTIDE SEQUENCE [LARGE SCALE GENOMIC DNA]</scope>
    <source>
        <strain evidence="5 6">DSM 29781</strain>
    </source>
</reference>
<dbReference type="Pfam" id="PF00486">
    <property type="entry name" value="Trans_reg_C"/>
    <property type="match status" value="1"/>
</dbReference>
<dbReference type="GO" id="GO:0000160">
    <property type="term" value="P:phosphorelay signal transduction system"/>
    <property type="evidence" value="ECO:0007669"/>
    <property type="project" value="InterPro"/>
</dbReference>
<gene>
    <name evidence="5" type="ORF">HNQ70_003024</name>
</gene>
<dbReference type="InterPro" id="IPR036388">
    <property type="entry name" value="WH-like_DNA-bd_sf"/>
</dbReference>
<dbReference type="InterPro" id="IPR001867">
    <property type="entry name" value="OmpR/PhoB-type_DNA-bd"/>
</dbReference>
<evidence type="ECO:0000259" key="4">
    <source>
        <dbReference type="PROSITE" id="PS51755"/>
    </source>
</evidence>
<dbReference type="PANTHER" id="PTHR47691">
    <property type="entry name" value="REGULATOR-RELATED"/>
    <property type="match status" value="1"/>
</dbReference>
<name>A0A7W8M9F4_9BURK</name>
<feature type="DNA-binding region" description="OmpR/PhoB-type" evidence="2">
    <location>
        <begin position="1"/>
        <end position="93"/>
    </location>
</feature>
<keyword evidence="6" id="KW-1185">Reference proteome</keyword>
<evidence type="ECO:0000256" key="3">
    <source>
        <dbReference type="SAM" id="MobiDB-lite"/>
    </source>
</evidence>
<dbReference type="GO" id="GO:0006355">
    <property type="term" value="P:regulation of DNA-templated transcription"/>
    <property type="evidence" value="ECO:0007669"/>
    <property type="project" value="InterPro"/>
</dbReference>
<evidence type="ECO:0000256" key="1">
    <source>
        <dbReference type="ARBA" id="ARBA00023125"/>
    </source>
</evidence>
<sequence>MRYLFDGFELRAQERRLLAGDAPISIGSRAFDVLLTLVAHHDRVVTKNELLERVWPGLMVEENNLQVQVSSLRRVLGPRAIATIPGRGYRLAMRVRSEGADTAKGTRDAAAPQRPPASAARARRSSNLPVALPPLYGRDAELAQLRALLDSHRTVALVAAGGVGKTHLARAVADARRAEHADGVWAVDLAELTRGELVAPAVLQTLGFQVAPGQTPVGTAVDVLRRQDALLLLDNCEHVLEAVASLVQAINDAAPRVRVLVTSQAPLRCMHERVFRLGTLSLPSSPTLGDVQRSGAVQLLVHRIQAAAPHFTLTEANAPRVAALCQRLDGIALALELAAVRVPLLGLEGLLARLDERFEVLAGGSRLKLPRHQTLRAALAFSHGLLTSDEQTVFRRLGAFAGSFSAECARDVAAGESIDRWAVLDQLGALVDKSFVLADADDPPRLRLLETTRAYALESLAQAGETAAVLERHARLFGRLLEEAAQDYWLLSDAAMLERYWPDQANLRAAMDWALAHDPELAVRMVGDAGPLWREALSQQPEGARYCAAALACVSERTPPLAHGRLLHTYAWMLIWSQQQRARAAAQHAAALLRQAGDPATLGMTLLLLIPGTTAPDAQQEAVLDEMRRLHDPHAPPRVRAQLLSASARLAMGACRYDEAMDLYGQARALLSVCGATQWEGVLAWTMASIAITTGELDFAVDTLRDTASRLDALPTRGIFLAFSLGSLATAHLFGSDTQAAREALARAAPLIVRYDLGSRYAATAACLAAREQRWSTVAMLLGYGQAASRVSGVDAEEPAELRARAHAMQELAAKAAAAQVAAWMAAGAALETEAAYALALEPAEG</sequence>
<keyword evidence="1 2" id="KW-0238">DNA-binding</keyword>
<dbReference type="Proteomes" id="UP000532440">
    <property type="component" value="Unassembled WGS sequence"/>
</dbReference>
<dbReference type="Gene3D" id="1.10.10.10">
    <property type="entry name" value="Winged helix-like DNA-binding domain superfamily/Winged helix DNA-binding domain"/>
    <property type="match status" value="1"/>
</dbReference>
<dbReference type="InterPro" id="IPR027417">
    <property type="entry name" value="P-loop_NTPase"/>
</dbReference>
<dbReference type="GO" id="GO:0003677">
    <property type="term" value="F:DNA binding"/>
    <property type="evidence" value="ECO:0007669"/>
    <property type="project" value="UniProtKB-UniRule"/>
</dbReference>